<dbReference type="GO" id="GO:0008270">
    <property type="term" value="F:zinc ion binding"/>
    <property type="evidence" value="ECO:0007669"/>
    <property type="project" value="UniProtKB-KW"/>
</dbReference>
<dbReference type="AlphaFoldDB" id="A0A7M7HAD3"/>
<feature type="compositionally biased region" description="Basic and acidic residues" evidence="9">
    <location>
        <begin position="209"/>
        <end position="223"/>
    </location>
</feature>
<dbReference type="RefSeq" id="XP_008216234.1">
    <property type="nucleotide sequence ID" value="XM_008218012.4"/>
</dbReference>
<keyword evidence="12" id="KW-1185">Reference proteome</keyword>
<feature type="region of interest" description="Disordered" evidence="9">
    <location>
        <begin position="1"/>
        <end position="20"/>
    </location>
</feature>
<evidence type="ECO:0000256" key="8">
    <source>
        <dbReference type="PROSITE-ProRule" id="PRU00175"/>
    </source>
</evidence>
<evidence type="ECO:0000256" key="1">
    <source>
        <dbReference type="ARBA" id="ARBA00000900"/>
    </source>
</evidence>
<dbReference type="PANTHER" id="PTHR22937:SF65">
    <property type="entry name" value="E3 UBIQUITIN-PROTEIN LIGASE ARK2C"/>
    <property type="match status" value="1"/>
</dbReference>
<dbReference type="InterPro" id="IPR045191">
    <property type="entry name" value="MBR1/2-like"/>
</dbReference>
<dbReference type="EnsemblMetazoa" id="XM_003424109">
    <property type="protein sequence ID" value="XP_003424157"/>
    <property type="gene ID" value="LOC100678661"/>
</dbReference>
<dbReference type="GO" id="GO:0061630">
    <property type="term" value="F:ubiquitin protein ligase activity"/>
    <property type="evidence" value="ECO:0007669"/>
    <property type="project" value="UniProtKB-EC"/>
</dbReference>
<organism evidence="11 12">
    <name type="scientific">Nasonia vitripennis</name>
    <name type="common">Parasitic wasp</name>
    <dbReference type="NCBI Taxonomy" id="7425"/>
    <lineage>
        <taxon>Eukaryota</taxon>
        <taxon>Metazoa</taxon>
        <taxon>Ecdysozoa</taxon>
        <taxon>Arthropoda</taxon>
        <taxon>Hexapoda</taxon>
        <taxon>Insecta</taxon>
        <taxon>Pterygota</taxon>
        <taxon>Neoptera</taxon>
        <taxon>Endopterygota</taxon>
        <taxon>Hymenoptera</taxon>
        <taxon>Apocrita</taxon>
        <taxon>Proctotrupomorpha</taxon>
        <taxon>Chalcidoidea</taxon>
        <taxon>Pteromalidae</taxon>
        <taxon>Pteromalinae</taxon>
        <taxon>Nasonia</taxon>
    </lineage>
</organism>
<keyword evidence="3" id="KW-0808">Transferase</keyword>
<comment type="catalytic activity">
    <reaction evidence="1">
        <text>S-ubiquitinyl-[E2 ubiquitin-conjugating enzyme]-L-cysteine + [acceptor protein]-L-lysine = [E2 ubiquitin-conjugating enzyme]-L-cysteine + N(6)-ubiquitinyl-[acceptor protein]-L-lysine.</text>
        <dbReference type="EC" id="2.3.2.27"/>
    </reaction>
</comment>
<dbReference type="SUPFAM" id="SSF57850">
    <property type="entry name" value="RING/U-box"/>
    <property type="match status" value="1"/>
</dbReference>
<keyword evidence="7" id="KW-0862">Zinc</keyword>
<dbReference type="KEGG" id="nvi:100678661"/>
<evidence type="ECO:0000256" key="5">
    <source>
        <dbReference type="ARBA" id="ARBA00022771"/>
    </source>
</evidence>
<dbReference type="SMART" id="SM00184">
    <property type="entry name" value="RING"/>
    <property type="match status" value="1"/>
</dbReference>
<dbReference type="PROSITE" id="PS50089">
    <property type="entry name" value="ZF_RING_2"/>
    <property type="match status" value="1"/>
</dbReference>
<dbReference type="CDD" id="cd16474">
    <property type="entry name" value="RING-H2_RNF111-like"/>
    <property type="match status" value="1"/>
</dbReference>
<dbReference type="GeneID" id="100678661"/>
<feature type="region of interest" description="Disordered" evidence="9">
    <location>
        <begin position="205"/>
        <end position="270"/>
    </location>
</feature>
<evidence type="ECO:0000313" key="12">
    <source>
        <dbReference type="Proteomes" id="UP000002358"/>
    </source>
</evidence>
<feature type="compositionally biased region" description="Basic and acidic residues" evidence="9">
    <location>
        <begin position="1"/>
        <end position="17"/>
    </location>
</feature>
<dbReference type="InterPro" id="IPR013083">
    <property type="entry name" value="Znf_RING/FYVE/PHD"/>
</dbReference>
<dbReference type="Proteomes" id="UP000002358">
    <property type="component" value="Chromosome 2"/>
</dbReference>
<evidence type="ECO:0000259" key="10">
    <source>
        <dbReference type="PROSITE" id="PS50089"/>
    </source>
</evidence>
<accession>A0A7M7HAD3</accession>
<evidence type="ECO:0000256" key="3">
    <source>
        <dbReference type="ARBA" id="ARBA00022679"/>
    </source>
</evidence>
<evidence type="ECO:0000256" key="6">
    <source>
        <dbReference type="ARBA" id="ARBA00022786"/>
    </source>
</evidence>
<dbReference type="OrthoDB" id="9984778at2759"/>
<dbReference type="GO" id="GO:0005634">
    <property type="term" value="C:nucleus"/>
    <property type="evidence" value="ECO:0007669"/>
    <property type="project" value="TreeGrafter"/>
</dbReference>
<proteinExistence type="predicted"/>
<evidence type="ECO:0000256" key="2">
    <source>
        <dbReference type="ARBA" id="ARBA00012483"/>
    </source>
</evidence>
<feature type="region of interest" description="Disordered" evidence="9">
    <location>
        <begin position="304"/>
        <end position="330"/>
    </location>
</feature>
<feature type="domain" description="RING-type" evidence="10">
    <location>
        <begin position="556"/>
        <end position="597"/>
    </location>
</feature>
<reference evidence="11" key="1">
    <citation type="submission" date="2021-01" db="UniProtKB">
        <authorList>
            <consortium name="EnsemblMetazoa"/>
        </authorList>
    </citation>
    <scope>IDENTIFICATION</scope>
</reference>
<dbReference type="Gene3D" id="3.30.40.10">
    <property type="entry name" value="Zinc/RING finger domain, C3HC4 (zinc finger)"/>
    <property type="match status" value="1"/>
</dbReference>
<dbReference type="EnsemblMetazoa" id="XM_008218012">
    <property type="protein sequence ID" value="XP_008216234"/>
    <property type="gene ID" value="LOC100678661"/>
</dbReference>
<dbReference type="InterPro" id="IPR001841">
    <property type="entry name" value="Znf_RING"/>
</dbReference>
<dbReference type="RefSeq" id="XP_003424157.1">
    <property type="nucleotide sequence ID" value="XM_003424109.5"/>
</dbReference>
<name>A0A7M7HAD3_NASVI</name>
<keyword evidence="5 8" id="KW-0863">Zinc-finger</keyword>
<dbReference type="Pfam" id="PF13639">
    <property type="entry name" value="zf-RING_2"/>
    <property type="match status" value="1"/>
</dbReference>
<sequence>MAEGEKSNIVRPKEKNEPSSFFNAEPAAAATLLEVVNVTSLANIFDTAFTSTADPVVHPRYPAGTEMDCEHLFADAAGIEEGDTVAVQAHPCPVHRHPSTPHDYVYKPYFPTPLMNSSHYGLPESVNCNDCKTKQEEKSSAVSQSKPSIACRLKRPVCSDKDTLKKSERKCVKPKRTRVLTAPEADNCSTAGPSRLIDHPVDYSISKSESPEQDNRSLEDCKVVPKSTQTINSSGASPNQNDEPTSPDLLLDWMSSDSSSSDSEDEDSSIEVVGTVNPIEMQSTPNTNTPSSEQSQPISVVDLTTESDDERNGNSNPVNEPNRPPINSRPRINRHCFLHHPHSRSRSCVMDIASRMNNRMHPRMHNLWMIQQRIQEQRRLHMRRDAHNVQRMYRHHRFVNPPPMNINPSAPAPCNGNCTNCTNGYVFIRDPRSNLSSIPPPQQPMVYSHPEGGPTRNSPNFGMNIAHNQHSYEMPYYYNQASRMPLPPGMISRPLPFSSTPTMTHQDAYIRFADFRRIECTLRGGATQESIESHTFPHTYKRVKDVENKEDTIEKCTICLSEFEENENVRRLPCMHLFHIDCVDQWLSTNSCCPICRVDIETYVYKELSLLT</sequence>
<evidence type="ECO:0000256" key="9">
    <source>
        <dbReference type="SAM" id="MobiDB-lite"/>
    </source>
</evidence>
<feature type="compositionally biased region" description="Polar residues" evidence="9">
    <location>
        <begin position="226"/>
        <end position="244"/>
    </location>
</feature>
<protein>
    <recommendedName>
        <fullName evidence="2">RING-type E3 ubiquitin transferase</fullName>
        <ecNumber evidence="2">2.3.2.27</ecNumber>
    </recommendedName>
</protein>
<feature type="compositionally biased region" description="Low complexity" evidence="9">
    <location>
        <begin position="319"/>
        <end position="330"/>
    </location>
</feature>
<dbReference type="PANTHER" id="PTHR22937">
    <property type="entry name" value="E3 UBIQUITIN-PROTEIN LIGASE RNF165"/>
    <property type="match status" value="1"/>
</dbReference>
<dbReference type="InParanoid" id="A0A7M7HAD3"/>
<evidence type="ECO:0000256" key="4">
    <source>
        <dbReference type="ARBA" id="ARBA00022723"/>
    </source>
</evidence>
<keyword evidence="4" id="KW-0479">Metal-binding</keyword>
<dbReference type="EC" id="2.3.2.27" evidence="2"/>
<dbReference type="SMR" id="A0A7M7HAD3"/>
<evidence type="ECO:0000313" key="11">
    <source>
        <dbReference type="EnsemblMetazoa" id="XP_008216234"/>
    </source>
</evidence>
<keyword evidence="6" id="KW-0833">Ubl conjugation pathway</keyword>
<evidence type="ECO:0000256" key="7">
    <source>
        <dbReference type="ARBA" id="ARBA00022833"/>
    </source>
</evidence>